<evidence type="ECO:0000313" key="1">
    <source>
        <dbReference type="EMBL" id="QKJ32029.1"/>
    </source>
</evidence>
<protein>
    <submittedName>
        <fullName evidence="1">Uncharacterized protein</fullName>
    </submittedName>
</protein>
<dbReference type="AlphaFoldDB" id="A0A7D4QVZ8"/>
<name>A0A7D4QVZ8_9SPHI</name>
<gene>
    <name evidence="1" type="ORF">HQ865_20430</name>
</gene>
<dbReference type="PROSITE" id="PS51257">
    <property type="entry name" value="PROKAR_LIPOPROTEIN"/>
    <property type="match status" value="1"/>
</dbReference>
<dbReference type="KEGG" id="mmab:HQ865_20430"/>
<keyword evidence="2" id="KW-1185">Reference proteome</keyword>
<dbReference type="EMBL" id="CP054139">
    <property type="protein sequence ID" value="QKJ32029.1"/>
    <property type="molecule type" value="Genomic_DNA"/>
</dbReference>
<sequence>MKRLFLFLLCAAAFSACKKEVIKDDGIIVDPPMMRLISSDTLKTGGKMGLNIGQQGSDLYLKIQQLKASGQISYMYVVSNVYTALDALQTKIPLYQSLYLDETVGTGTGVQIYYASNKVESIFSNDGAILSKWPSGVAANATISVGDSRDGIYQKLLNIRNTAYANKLQRISLFSKDLDTIYEAGMNALPQWYFAVKISEKRWEHIQLMFTNGVLTSIYDNIYE</sequence>
<dbReference type="RefSeq" id="WP_173416681.1">
    <property type="nucleotide sequence ID" value="NZ_CP054139.1"/>
</dbReference>
<accession>A0A7D4QVZ8</accession>
<organism evidence="1 2">
    <name type="scientific">Mucilaginibacter mali</name>
    <dbReference type="NCBI Taxonomy" id="2740462"/>
    <lineage>
        <taxon>Bacteria</taxon>
        <taxon>Pseudomonadati</taxon>
        <taxon>Bacteroidota</taxon>
        <taxon>Sphingobacteriia</taxon>
        <taxon>Sphingobacteriales</taxon>
        <taxon>Sphingobacteriaceae</taxon>
        <taxon>Mucilaginibacter</taxon>
    </lineage>
</organism>
<evidence type="ECO:0000313" key="2">
    <source>
        <dbReference type="Proteomes" id="UP000505355"/>
    </source>
</evidence>
<dbReference type="Proteomes" id="UP000505355">
    <property type="component" value="Chromosome"/>
</dbReference>
<proteinExistence type="predicted"/>
<reference evidence="1 2" key="1">
    <citation type="submission" date="2020-05" db="EMBL/GenBank/DDBJ databases">
        <title>Mucilaginibacter mali sp. nov.</title>
        <authorList>
            <person name="Kim H.S."/>
            <person name="Lee K.C."/>
            <person name="Suh M.K."/>
            <person name="Kim J.-S."/>
            <person name="Han K.-I."/>
            <person name="Eom M.K."/>
            <person name="Shin Y.K."/>
            <person name="Lee J.-S."/>
        </authorList>
    </citation>
    <scope>NUCLEOTIDE SEQUENCE [LARGE SCALE GENOMIC DNA]</scope>
    <source>
        <strain evidence="1 2">G2-14</strain>
    </source>
</reference>